<reference evidence="2" key="1">
    <citation type="submission" date="2022-08" db="EMBL/GenBank/DDBJ databases">
        <authorList>
            <consortium name="DOE Joint Genome Institute"/>
            <person name="Min B."/>
            <person name="Sierra-Patev S."/>
            <person name="Naranjo-Ortiz M."/>
            <person name="Looney B."/>
            <person name="Konkel Z."/>
            <person name="Slot J.C."/>
            <person name="Sakamoto Y."/>
            <person name="Steenwyk J.L."/>
            <person name="Rokas A."/>
            <person name="Carro J."/>
            <person name="Camarero S."/>
            <person name="Ferreira P."/>
            <person name="Molpeceres G."/>
            <person name="Ruiz-duenas F.J."/>
            <person name="Serrano A."/>
            <person name="Henrissat B."/>
            <person name="Drula E."/>
            <person name="Hughes K.W."/>
            <person name="Mata J.L."/>
            <person name="Ishikawa N.K."/>
            <person name="Vargas-Isla R."/>
            <person name="Ushijima S."/>
            <person name="Smith C.A."/>
            <person name="Ahrendt S."/>
            <person name="Andreopoulos W."/>
            <person name="He G."/>
            <person name="LaButti K."/>
            <person name="Lipzen A."/>
            <person name="Ng V."/>
            <person name="Riley R."/>
            <person name="Sandor L."/>
            <person name="Barry K."/>
            <person name="Martinez A.T."/>
            <person name="Xiao Y."/>
            <person name="Gibbons J.G."/>
            <person name="Terashima K."/>
            <person name="Hibbett D.S."/>
            <person name="Grigoriev I.V."/>
        </authorList>
    </citation>
    <scope>NUCLEOTIDE SEQUENCE</scope>
    <source>
        <strain evidence="2">ET3784</strain>
    </source>
</reference>
<dbReference type="EMBL" id="JANVFO010000029">
    <property type="protein sequence ID" value="KAJ3731697.1"/>
    <property type="molecule type" value="Genomic_DNA"/>
</dbReference>
<reference evidence="2" key="2">
    <citation type="journal article" date="2023" name="Proc. Natl. Acad. Sci. U.S.A.">
        <title>A global phylogenomic analysis of the shiitake genus Lentinula.</title>
        <authorList>
            <person name="Sierra-Patev S."/>
            <person name="Min B."/>
            <person name="Naranjo-Ortiz M."/>
            <person name="Looney B."/>
            <person name="Konkel Z."/>
            <person name="Slot J.C."/>
            <person name="Sakamoto Y."/>
            <person name="Steenwyk J.L."/>
            <person name="Rokas A."/>
            <person name="Carro J."/>
            <person name="Camarero S."/>
            <person name="Ferreira P."/>
            <person name="Molpeceres G."/>
            <person name="Ruiz-Duenas F.J."/>
            <person name="Serrano A."/>
            <person name="Henrissat B."/>
            <person name="Drula E."/>
            <person name="Hughes K.W."/>
            <person name="Mata J.L."/>
            <person name="Ishikawa N.K."/>
            <person name="Vargas-Isla R."/>
            <person name="Ushijima S."/>
            <person name="Smith C.A."/>
            <person name="Donoghue J."/>
            <person name="Ahrendt S."/>
            <person name="Andreopoulos W."/>
            <person name="He G."/>
            <person name="LaButti K."/>
            <person name="Lipzen A."/>
            <person name="Ng V."/>
            <person name="Riley R."/>
            <person name="Sandor L."/>
            <person name="Barry K."/>
            <person name="Martinez A.T."/>
            <person name="Xiao Y."/>
            <person name="Gibbons J.G."/>
            <person name="Terashima K."/>
            <person name="Grigoriev I.V."/>
            <person name="Hibbett D."/>
        </authorList>
    </citation>
    <scope>NUCLEOTIDE SEQUENCE</scope>
    <source>
        <strain evidence="2">ET3784</strain>
    </source>
</reference>
<evidence type="ECO:0000313" key="2">
    <source>
        <dbReference type="EMBL" id="KAJ3731697.1"/>
    </source>
</evidence>
<keyword evidence="1" id="KW-0812">Transmembrane</keyword>
<keyword evidence="1" id="KW-1133">Transmembrane helix</keyword>
<proteinExistence type="predicted"/>
<keyword evidence="1" id="KW-0472">Membrane</keyword>
<protein>
    <submittedName>
        <fullName evidence="2">Uncharacterized protein</fullName>
    </submittedName>
</protein>
<dbReference type="AlphaFoldDB" id="A0AA38JGM1"/>
<gene>
    <name evidence="2" type="ORF">DFJ43DRAFT_1155382</name>
</gene>
<evidence type="ECO:0000313" key="3">
    <source>
        <dbReference type="Proteomes" id="UP001176059"/>
    </source>
</evidence>
<keyword evidence="3" id="KW-1185">Reference proteome</keyword>
<organism evidence="2 3">
    <name type="scientific">Lentinula guzmanii</name>
    <dbReference type="NCBI Taxonomy" id="2804957"/>
    <lineage>
        <taxon>Eukaryota</taxon>
        <taxon>Fungi</taxon>
        <taxon>Dikarya</taxon>
        <taxon>Basidiomycota</taxon>
        <taxon>Agaricomycotina</taxon>
        <taxon>Agaricomycetes</taxon>
        <taxon>Agaricomycetidae</taxon>
        <taxon>Agaricales</taxon>
        <taxon>Marasmiineae</taxon>
        <taxon>Omphalotaceae</taxon>
        <taxon>Lentinula</taxon>
    </lineage>
</organism>
<name>A0AA38JGM1_9AGAR</name>
<sequence length="146" mass="15979">MTTDDFCSRSWQSVHTLFTSTLSLFLAYASSLRLRLLFLLSALSLSEVHWRALLVGSPFPHILSSSHVATVTDTFTLQVLAILARLVYPLDFAMFPVSVFIGRLLVAMDALVVGLSPWSWLIDSCTSSTLSTLSCIPVPTIPVGCE</sequence>
<dbReference type="Proteomes" id="UP001176059">
    <property type="component" value="Unassembled WGS sequence"/>
</dbReference>
<evidence type="ECO:0000256" key="1">
    <source>
        <dbReference type="SAM" id="Phobius"/>
    </source>
</evidence>
<comment type="caution">
    <text evidence="2">The sequence shown here is derived from an EMBL/GenBank/DDBJ whole genome shotgun (WGS) entry which is preliminary data.</text>
</comment>
<accession>A0AA38JGM1</accession>
<feature type="transmembrane region" description="Helical" evidence="1">
    <location>
        <begin position="12"/>
        <end position="29"/>
    </location>
</feature>